<protein>
    <submittedName>
        <fullName evidence="1">Uncharacterized protein</fullName>
    </submittedName>
</protein>
<dbReference type="EMBL" id="CP077089">
    <property type="protein sequence ID" value="QXI03682.1"/>
    <property type="molecule type" value="Genomic_DNA"/>
</dbReference>
<evidence type="ECO:0000313" key="2">
    <source>
        <dbReference type="Proteomes" id="UP000646386"/>
    </source>
</evidence>
<accession>A0ABX8PRJ8</accession>
<reference evidence="1 2" key="2">
    <citation type="journal article" date="2021" name="Microorganisms">
        <title>The Ever-Expanding Pseudomonas Genus: Description of 43 New Species and Partition of the Pseudomonas putida Group.</title>
        <authorList>
            <person name="Girard L."/>
            <person name="Lood C."/>
            <person name="Hofte M."/>
            <person name="Vandamme P."/>
            <person name="Rokni-Zadeh H."/>
            <person name="van Noort V."/>
            <person name="Lavigne R."/>
            <person name="De Mot R."/>
        </authorList>
    </citation>
    <scope>NUCLEOTIDE SEQUENCE [LARGE SCALE GENOMIC DNA]</scope>
    <source>
        <strain evidence="1 2">ZA 5.3</strain>
    </source>
</reference>
<proteinExistence type="predicted"/>
<sequence length="235" mass="25148">MDGGVKVFEVPVVCRKEVGEFKWVVTGDYSFGFVFSGSSISALSTHAIVVAMSKNLVERQGGEPSICLEDIAKLFQFVGERQIKEIGERLGATEHPGSCLFDCVIFGICPKKKALLAFEIKTSLAAGIISDIVIHEVGPGFCLAIGSGAETFISLMKAGAKRVPPLTVLNKMLAEEIRSDVGGYLQAGFVGDDRFMVCPIIDKNSENTLVASFLGIETESVPIKGYNIGYMAVGL</sequence>
<evidence type="ECO:0000313" key="1">
    <source>
        <dbReference type="EMBL" id="QXI03682.1"/>
    </source>
</evidence>
<keyword evidence="2" id="KW-1185">Reference proteome</keyword>
<organism evidence="1 2">
    <name type="scientific">Pseudomonas tensinigenes</name>
    <dbReference type="NCBI Taxonomy" id="2745511"/>
    <lineage>
        <taxon>Bacteria</taxon>
        <taxon>Pseudomonadati</taxon>
        <taxon>Pseudomonadota</taxon>
        <taxon>Gammaproteobacteria</taxon>
        <taxon>Pseudomonadales</taxon>
        <taxon>Pseudomonadaceae</taxon>
        <taxon>Pseudomonas</taxon>
    </lineage>
</organism>
<name>A0ABX8PRJ8_9PSED</name>
<reference evidence="1 2" key="1">
    <citation type="journal article" date="2020" name="Microorganisms">
        <title>Reliable Identification of Environmental Pseudomonas Isolates Using the rpoD Gene.</title>
        <authorList>
            <consortium name="The Broad Institute Genome Sequencing Platform"/>
            <person name="Girard L."/>
            <person name="Lood C."/>
            <person name="Rokni-Zadeh H."/>
            <person name="van Noort V."/>
            <person name="Lavigne R."/>
            <person name="De Mot R."/>
        </authorList>
    </citation>
    <scope>NUCLEOTIDE SEQUENCE [LARGE SCALE GENOMIC DNA]</scope>
    <source>
        <strain evidence="1 2">ZA 5.3</strain>
    </source>
</reference>
<dbReference type="Proteomes" id="UP000646386">
    <property type="component" value="Chromosome"/>
</dbReference>
<dbReference type="RefSeq" id="WP_186615648.1">
    <property type="nucleotide sequence ID" value="NZ_CP077089.1"/>
</dbReference>
<gene>
    <name evidence="1" type="ORF">HU718_016735</name>
</gene>